<protein>
    <submittedName>
        <fullName evidence="2">Secreted protein</fullName>
    </submittedName>
</protein>
<dbReference type="KEGG" id="scl:sce7030"/>
<name>A9GY80_SORC5</name>
<accession>A9GY80</accession>
<evidence type="ECO:0000313" key="2">
    <source>
        <dbReference type="EMBL" id="CAN97199.1"/>
    </source>
</evidence>
<dbReference type="HOGENOM" id="CLU_2234826_0_0_7"/>
<keyword evidence="3" id="KW-1185">Reference proteome</keyword>
<evidence type="ECO:0000313" key="3">
    <source>
        <dbReference type="Proteomes" id="UP000002139"/>
    </source>
</evidence>
<feature type="region of interest" description="Disordered" evidence="1">
    <location>
        <begin position="30"/>
        <end position="59"/>
    </location>
</feature>
<proteinExistence type="predicted"/>
<dbReference type="EMBL" id="AM746676">
    <property type="protein sequence ID" value="CAN97199.1"/>
    <property type="molecule type" value="Genomic_DNA"/>
</dbReference>
<evidence type="ECO:0000256" key="1">
    <source>
        <dbReference type="SAM" id="MobiDB-lite"/>
    </source>
</evidence>
<dbReference type="Proteomes" id="UP000002139">
    <property type="component" value="Chromosome"/>
</dbReference>
<organism evidence="2 3">
    <name type="scientific">Sorangium cellulosum (strain So ce56)</name>
    <name type="common">Polyangium cellulosum (strain So ce56)</name>
    <dbReference type="NCBI Taxonomy" id="448385"/>
    <lineage>
        <taxon>Bacteria</taxon>
        <taxon>Pseudomonadati</taxon>
        <taxon>Myxococcota</taxon>
        <taxon>Polyangia</taxon>
        <taxon>Polyangiales</taxon>
        <taxon>Polyangiaceae</taxon>
        <taxon>Sorangium</taxon>
    </lineage>
</organism>
<sequence>MKRRLPPAPFTMAWLASHPPSKVIACSTTLVDQQDDDAPEAGQGEAPASQPRLHGHMEGLHHRREPMAFGFDAAQLGTRPAPVMTSARRSSESARRAGPAGREVA</sequence>
<feature type="compositionally biased region" description="Low complexity" evidence="1">
    <location>
        <begin position="96"/>
        <end position="105"/>
    </location>
</feature>
<gene>
    <name evidence="2" type="ordered locus">sce7030</name>
</gene>
<feature type="region of interest" description="Disordered" evidence="1">
    <location>
        <begin position="72"/>
        <end position="105"/>
    </location>
</feature>
<reference evidence="2 3" key="1">
    <citation type="journal article" date="2007" name="Nat. Biotechnol.">
        <title>Complete genome sequence of the myxobacterium Sorangium cellulosum.</title>
        <authorList>
            <person name="Schneiker S."/>
            <person name="Perlova O."/>
            <person name="Kaiser O."/>
            <person name="Gerth K."/>
            <person name="Alici A."/>
            <person name="Altmeyer M.O."/>
            <person name="Bartels D."/>
            <person name="Bekel T."/>
            <person name="Beyer S."/>
            <person name="Bode E."/>
            <person name="Bode H.B."/>
            <person name="Bolten C.J."/>
            <person name="Choudhuri J.V."/>
            <person name="Doss S."/>
            <person name="Elnakady Y.A."/>
            <person name="Frank B."/>
            <person name="Gaigalat L."/>
            <person name="Goesmann A."/>
            <person name="Groeger C."/>
            <person name="Gross F."/>
            <person name="Jelsbak L."/>
            <person name="Jelsbak L."/>
            <person name="Kalinowski J."/>
            <person name="Kegler C."/>
            <person name="Knauber T."/>
            <person name="Konietzny S."/>
            <person name="Kopp M."/>
            <person name="Krause L."/>
            <person name="Krug D."/>
            <person name="Linke B."/>
            <person name="Mahmud T."/>
            <person name="Martinez-Arias R."/>
            <person name="McHardy A.C."/>
            <person name="Merai M."/>
            <person name="Meyer F."/>
            <person name="Mormann S."/>
            <person name="Munoz-Dorado J."/>
            <person name="Perez J."/>
            <person name="Pradella S."/>
            <person name="Rachid S."/>
            <person name="Raddatz G."/>
            <person name="Rosenau F."/>
            <person name="Rueckert C."/>
            <person name="Sasse F."/>
            <person name="Scharfe M."/>
            <person name="Schuster S.C."/>
            <person name="Suen G."/>
            <person name="Treuner-Lange A."/>
            <person name="Velicer G.J."/>
            <person name="Vorholter F.-J."/>
            <person name="Weissman K.J."/>
            <person name="Welch R.D."/>
            <person name="Wenzel S.C."/>
            <person name="Whitworth D.E."/>
            <person name="Wilhelm S."/>
            <person name="Wittmann C."/>
            <person name="Bloecker H."/>
            <person name="Puehler A."/>
            <person name="Mueller R."/>
        </authorList>
    </citation>
    <scope>NUCLEOTIDE SEQUENCE [LARGE SCALE GENOMIC DNA]</scope>
    <source>
        <strain evidence="3">So ce56</strain>
    </source>
</reference>
<dbReference type="AlphaFoldDB" id="A9GY80"/>